<gene>
    <name evidence="1" type="ORF">J0A68_19275</name>
</gene>
<sequence>MVKLVVSTFALHGKIWLFLDEELISTGSSTKELVLKTGESYVLHWVIKGDPGSTYSVSVSSPREAQYLLTRVIGVGEKEFGGYKFST</sequence>
<protein>
    <submittedName>
        <fullName evidence="1">Uncharacterized protein</fullName>
    </submittedName>
</protein>
<accession>A0ABS3C8E9</accession>
<organism evidence="1 2">
    <name type="scientific">Algoriphagus oliviformis</name>
    <dbReference type="NCBI Taxonomy" id="2811231"/>
    <lineage>
        <taxon>Bacteria</taxon>
        <taxon>Pseudomonadati</taxon>
        <taxon>Bacteroidota</taxon>
        <taxon>Cytophagia</taxon>
        <taxon>Cytophagales</taxon>
        <taxon>Cyclobacteriaceae</taxon>
        <taxon>Algoriphagus</taxon>
    </lineage>
</organism>
<evidence type="ECO:0000313" key="2">
    <source>
        <dbReference type="Proteomes" id="UP000664317"/>
    </source>
</evidence>
<keyword evidence="2" id="KW-1185">Reference proteome</keyword>
<dbReference type="Proteomes" id="UP000664317">
    <property type="component" value="Unassembled WGS sequence"/>
</dbReference>
<comment type="caution">
    <text evidence="1">The sequence shown here is derived from an EMBL/GenBank/DDBJ whole genome shotgun (WGS) entry which is preliminary data.</text>
</comment>
<evidence type="ECO:0000313" key="1">
    <source>
        <dbReference type="EMBL" id="MBN7813105.1"/>
    </source>
</evidence>
<proteinExistence type="predicted"/>
<dbReference type="EMBL" id="JAFKCT010000010">
    <property type="protein sequence ID" value="MBN7813105.1"/>
    <property type="molecule type" value="Genomic_DNA"/>
</dbReference>
<dbReference type="RefSeq" id="WP_206579882.1">
    <property type="nucleotide sequence ID" value="NZ_JAFKCT010000010.1"/>
</dbReference>
<name>A0ABS3C8E9_9BACT</name>
<reference evidence="1 2" key="1">
    <citation type="submission" date="2021-03" db="EMBL/GenBank/DDBJ databases">
        <title>novel species isolated from a fishpond in China.</title>
        <authorList>
            <person name="Lu H."/>
            <person name="Cai Z."/>
        </authorList>
    </citation>
    <scope>NUCLEOTIDE SEQUENCE [LARGE SCALE GENOMIC DNA]</scope>
    <source>
        <strain evidence="1 2">H41</strain>
    </source>
</reference>